<dbReference type="AlphaFoldDB" id="A0A0J1CJS4"/>
<keyword evidence="2" id="KW-1185">Reference proteome</keyword>
<gene>
    <name evidence="1" type="ORF">EOS_38670</name>
</gene>
<dbReference type="PANTHER" id="PTHR13696">
    <property type="entry name" value="P-LOOP CONTAINING NUCLEOSIDE TRIPHOSPHATE HYDROLASE"/>
    <property type="match status" value="1"/>
</dbReference>
<dbReference type="InterPro" id="IPR027417">
    <property type="entry name" value="P-loop_NTPase"/>
</dbReference>
<dbReference type="Pfam" id="PF06564">
    <property type="entry name" value="CBP_BcsQ"/>
    <property type="match status" value="1"/>
</dbReference>
<comment type="caution">
    <text evidence="1">The sequence shown here is derived from an EMBL/GenBank/DDBJ whole genome shotgun (WGS) entry which is preliminary data.</text>
</comment>
<dbReference type="CDD" id="cd02042">
    <property type="entry name" value="ParAB_family"/>
    <property type="match status" value="1"/>
</dbReference>
<dbReference type="NCBIfam" id="TIGR03371">
    <property type="entry name" value="cellulose_yhjQ"/>
    <property type="match status" value="1"/>
</dbReference>
<accession>A0A0J1CJS4</accession>
<reference evidence="1 2" key="1">
    <citation type="journal article" date="2015" name="Genome Announc.">
        <title>Draft Genome Sequence of Burkholderia sp. Strain PML1(12), an Ectomycorrhizosphere-Inhabiting Bacterium with Effective Mineral-Weathering Ability.</title>
        <authorList>
            <person name="Uroz S."/>
            <person name="Oger P."/>
        </authorList>
    </citation>
    <scope>NUCLEOTIDE SEQUENCE [LARGE SCALE GENOMIC DNA]</scope>
    <source>
        <strain evidence="2">PML1(12)</strain>
    </source>
</reference>
<dbReference type="PATRIC" id="fig|908627.4.peg.8661"/>
<protein>
    <submittedName>
        <fullName evidence="1">Chromosome partitioning protein ParA</fullName>
    </submittedName>
</protein>
<dbReference type="Gene3D" id="3.40.50.300">
    <property type="entry name" value="P-loop containing nucleotide triphosphate hydrolases"/>
    <property type="match status" value="1"/>
</dbReference>
<name>A0A0J1CJS4_9BURK</name>
<organism evidence="1 2">
    <name type="scientific">Caballeronia mineralivorans PML1(12)</name>
    <dbReference type="NCBI Taxonomy" id="908627"/>
    <lineage>
        <taxon>Bacteria</taxon>
        <taxon>Pseudomonadati</taxon>
        <taxon>Pseudomonadota</taxon>
        <taxon>Betaproteobacteria</taxon>
        <taxon>Burkholderiales</taxon>
        <taxon>Burkholderiaceae</taxon>
        <taxon>Caballeronia</taxon>
    </lineage>
</organism>
<dbReference type="InterPro" id="IPR050678">
    <property type="entry name" value="DNA_Partitioning_ATPase"/>
</dbReference>
<sequence length="262" mass="28010">MKVITVVSAKGGVGKTTLAANLASVLAARGRRVIALDLDPQNALRLHFGIPLDSIDGLSRATLGGDAWQTVMFDGVDGVTVLPYGAVVEDDRRRFETHIDRDPQWLAQALDKLGLDAADVVIVDTPPGSSVYTRTALCASNFALNVVLADAASYAAIPQMERMIDAYATPRANFAGTGYVVNQVDQSRQLTKDVLKVLRNLLGNKLFPGVIHLDEGVSESLACDTTLIHYDPLSQAAADLRACGEWLTHAIDSTQLSPRSVA</sequence>
<dbReference type="EMBL" id="AEJF01000232">
    <property type="protein sequence ID" value="KLU20952.1"/>
    <property type="molecule type" value="Genomic_DNA"/>
</dbReference>
<evidence type="ECO:0000313" key="2">
    <source>
        <dbReference type="Proteomes" id="UP000035963"/>
    </source>
</evidence>
<dbReference type="Proteomes" id="UP000035963">
    <property type="component" value="Unassembled WGS sequence"/>
</dbReference>
<dbReference type="InterPro" id="IPR017746">
    <property type="entry name" value="Cellulose_synthase_operon_BcsQ"/>
</dbReference>
<proteinExistence type="predicted"/>
<dbReference type="PANTHER" id="PTHR13696:SF99">
    <property type="entry name" value="COBYRINIC ACID AC-DIAMIDE SYNTHASE"/>
    <property type="match status" value="1"/>
</dbReference>
<dbReference type="OrthoDB" id="5288747at2"/>
<dbReference type="SUPFAM" id="SSF52540">
    <property type="entry name" value="P-loop containing nucleoside triphosphate hydrolases"/>
    <property type="match status" value="1"/>
</dbReference>
<dbReference type="RefSeq" id="WP_047897514.1">
    <property type="nucleotide sequence ID" value="NZ_AEJF01000232.1"/>
</dbReference>
<evidence type="ECO:0000313" key="1">
    <source>
        <dbReference type="EMBL" id="KLU20952.1"/>
    </source>
</evidence>